<evidence type="ECO:0000256" key="6">
    <source>
        <dbReference type="ARBA" id="ARBA00022989"/>
    </source>
</evidence>
<evidence type="ECO:0000313" key="16">
    <source>
        <dbReference type="Proteomes" id="UP000177515"/>
    </source>
</evidence>
<keyword evidence="4 13" id="KW-0812">Transmembrane</keyword>
<evidence type="ECO:0000256" key="14">
    <source>
        <dbReference type="SAM" id="Coils"/>
    </source>
</evidence>
<comment type="function">
    <text evidence="10 13">F(1)F(0) ATP synthase produces ATP from ADP in the presence of a proton or sodium gradient. F-type ATPases consist of two structural domains, F(1) containing the extramembraneous catalytic core and F(0) containing the membrane proton channel, linked together by a central stalk and a peripheral stalk. During catalysis, ATP synthesis in the catalytic domain of F(1) is coupled via a rotary mechanism of the central stalk subunits to proton translocation.</text>
</comment>
<protein>
    <recommendedName>
        <fullName evidence="13">ATP synthase subunit b</fullName>
    </recommendedName>
    <alternativeName>
        <fullName evidence="13">ATP synthase F(0) sector subunit b</fullName>
    </alternativeName>
    <alternativeName>
        <fullName evidence="13">ATPase subunit I</fullName>
    </alternativeName>
    <alternativeName>
        <fullName evidence="13">F-type ATPase subunit b</fullName>
        <shortName evidence="13">F-ATPase subunit b</shortName>
    </alternativeName>
</protein>
<comment type="similarity">
    <text evidence="1 13">Belongs to the ATPase B chain family.</text>
</comment>
<dbReference type="PANTHER" id="PTHR33445:SF2">
    <property type="entry name" value="ATP SYNTHASE SUBUNIT B', CHLOROPLASTIC"/>
    <property type="match status" value="1"/>
</dbReference>
<dbReference type="PANTHER" id="PTHR33445">
    <property type="entry name" value="ATP SYNTHASE SUBUNIT B', CHLOROPLASTIC"/>
    <property type="match status" value="1"/>
</dbReference>
<evidence type="ECO:0000256" key="1">
    <source>
        <dbReference type="ARBA" id="ARBA00005513"/>
    </source>
</evidence>
<evidence type="ECO:0000256" key="11">
    <source>
        <dbReference type="ARBA" id="ARBA00025614"/>
    </source>
</evidence>
<keyword evidence="16" id="KW-1185">Reference proteome</keyword>
<keyword evidence="14" id="KW-0175">Coiled coil</keyword>
<gene>
    <name evidence="13" type="primary">atpF</name>
    <name evidence="15" type="ORF">BKK80_33740</name>
</gene>
<reference evidence="15 16" key="1">
    <citation type="submission" date="2016-10" db="EMBL/GenBank/DDBJ databases">
        <title>Complete genome sequences of three Cupriavidus strains isolated from various Malaysian environments.</title>
        <authorList>
            <person name="Abdullah A.A.-A."/>
            <person name="Shafie N.A.H."/>
            <person name="Lau N.S."/>
        </authorList>
    </citation>
    <scope>NUCLEOTIDE SEQUENCE [LARGE SCALE GENOMIC DNA]</scope>
    <source>
        <strain evidence="15 16">USMAA1020</strain>
    </source>
</reference>
<comment type="subcellular location">
    <subcellularLocation>
        <location evidence="13">Cell membrane</location>
        <topology evidence="13">Single-pass membrane protein</topology>
    </subcellularLocation>
    <subcellularLocation>
        <location evidence="12">Endomembrane system</location>
        <topology evidence="12">Single-pass membrane protein</topology>
    </subcellularLocation>
</comment>
<dbReference type="InterPro" id="IPR050059">
    <property type="entry name" value="ATP_synthase_B_chain"/>
</dbReference>
<evidence type="ECO:0000256" key="7">
    <source>
        <dbReference type="ARBA" id="ARBA00023065"/>
    </source>
</evidence>
<sequence>MRIDWWTLGLQAVNALVLVWILSRFLFRPVARIIAARQQACDDALAQARTARDEAGREREAAAAARAQAEAEHASAAAGAAAEAARLRDALAQSARAEVQAERAAAEADIAAARRAAVQRGGEDAARLALDIAARLFARLPREARIGAFIDGLAAAVAALPAPARAGLLQADAGLVLAAPCALAADELARCAQALGAALGAAPVLATRVDPGLVAGLALESDRQVIGNNVREDLARVRAALAQEHDDVPAA</sequence>
<feature type="transmembrane region" description="Helical" evidence="13">
    <location>
        <begin position="6"/>
        <end position="27"/>
    </location>
</feature>
<evidence type="ECO:0000256" key="10">
    <source>
        <dbReference type="ARBA" id="ARBA00025198"/>
    </source>
</evidence>
<dbReference type="Pfam" id="PF00430">
    <property type="entry name" value="ATP-synt_B"/>
    <property type="match status" value="1"/>
</dbReference>
<evidence type="ECO:0000256" key="5">
    <source>
        <dbReference type="ARBA" id="ARBA00022781"/>
    </source>
</evidence>
<keyword evidence="8 13" id="KW-0472">Membrane</keyword>
<organism evidence="15 16">
    <name type="scientific">Cupriavidus malaysiensis</name>
    <dbReference type="NCBI Taxonomy" id="367825"/>
    <lineage>
        <taxon>Bacteria</taxon>
        <taxon>Pseudomonadati</taxon>
        <taxon>Pseudomonadota</taxon>
        <taxon>Betaproteobacteria</taxon>
        <taxon>Burkholderiales</taxon>
        <taxon>Burkholderiaceae</taxon>
        <taxon>Cupriavidus</taxon>
    </lineage>
</organism>
<dbReference type="HAMAP" id="MF_01398">
    <property type="entry name" value="ATP_synth_b_bprime"/>
    <property type="match status" value="1"/>
</dbReference>
<keyword evidence="5 13" id="KW-0375">Hydrogen ion transport</keyword>
<keyword evidence="7 13" id="KW-0406">Ion transport</keyword>
<evidence type="ECO:0000256" key="3">
    <source>
        <dbReference type="ARBA" id="ARBA00022547"/>
    </source>
</evidence>
<dbReference type="RefSeq" id="WP_071039115.1">
    <property type="nucleotide sequence ID" value="NZ_CP017755.1"/>
</dbReference>
<evidence type="ECO:0000313" key="15">
    <source>
        <dbReference type="EMBL" id="AOZ10521.1"/>
    </source>
</evidence>
<accession>A0ABN4TZF8</accession>
<evidence type="ECO:0000256" key="4">
    <source>
        <dbReference type="ARBA" id="ARBA00022692"/>
    </source>
</evidence>
<keyword evidence="2 13" id="KW-0813">Transport</keyword>
<comment type="subunit">
    <text evidence="13">F-type ATPases have 2 components, F(1) - the catalytic core - and F(0) - the membrane proton channel. F(1) has five subunits: alpha(3), beta(3), gamma(1), delta(1), epsilon(1). F(0) has three main subunits: a(1), b(2) and c(10-14). The alpha and beta chains form an alternating ring which encloses part of the gamma chain. F(1) is attached to F(0) by a central stalk formed by the gamma and epsilon chains, while a peripheral stalk is formed by the delta and b chains.</text>
</comment>
<name>A0ABN4TZF8_9BURK</name>
<feature type="coiled-coil region" evidence="14">
    <location>
        <begin position="52"/>
        <end position="116"/>
    </location>
</feature>
<evidence type="ECO:0000256" key="12">
    <source>
        <dbReference type="ARBA" id="ARBA00037847"/>
    </source>
</evidence>
<keyword evidence="3 13" id="KW-0138">CF(0)</keyword>
<dbReference type="InterPro" id="IPR002146">
    <property type="entry name" value="ATP_synth_b/b'su_bac/chlpt"/>
</dbReference>
<evidence type="ECO:0000256" key="8">
    <source>
        <dbReference type="ARBA" id="ARBA00023136"/>
    </source>
</evidence>
<keyword evidence="6 13" id="KW-1133">Transmembrane helix</keyword>
<comment type="function">
    <text evidence="11">Component of the F(0) channel, it forms part of the peripheral stalk, linking F(1) to F(0). The b'-subunit is a diverged and duplicated form of b found in plants and photosynthetic bacteria.</text>
</comment>
<evidence type="ECO:0000256" key="13">
    <source>
        <dbReference type="HAMAP-Rule" id="MF_01398"/>
    </source>
</evidence>
<evidence type="ECO:0000256" key="2">
    <source>
        <dbReference type="ARBA" id="ARBA00022448"/>
    </source>
</evidence>
<proteinExistence type="inferred from homology"/>
<evidence type="ECO:0000256" key="9">
    <source>
        <dbReference type="ARBA" id="ARBA00023310"/>
    </source>
</evidence>
<keyword evidence="13" id="KW-1003">Cell membrane</keyword>
<dbReference type="EMBL" id="CP017755">
    <property type="protein sequence ID" value="AOZ10521.1"/>
    <property type="molecule type" value="Genomic_DNA"/>
</dbReference>
<dbReference type="Proteomes" id="UP000177515">
    <property type="component" value="Chromosome 2"/>
</dbReference>
<keyword evidence="9 13" id="KW-0066">ATP synthesis</keyword>